<organism evidence="1 2">
    <name type="scientific">Pokkaliibacter plantistimulans</name>
    <dbReference type="NCBI Taxonomy" id="1635171"/>
    <lineage>
        <taxon>Bacteria</taxon>
        <taxon>Pseudomonadati</taxon>
        <taxon>Pseudomonadota</taxon>
        <taxon>Gammaproteobacteria</taxon>
        <taxon>Oceanospirillales</taxon>
        <taxon>Balneatrichaceae</taxon>
        <taxon>Pokkaliibacter</taxon>
    </lineage>
</organism>
<gene>
    <name evidence="1" type="ORF">WH50_13440</name>
</gene>
<evidence type="ECO:0000313" key="1">
    <source>
        <dbReference type="EMBL" id="PXF30776.1"/>
    </source>
</evidence>
<dbReference type="RefSeq" id="WP_110187794.1">
    <property type="nucleotide sequence ID" value="NZ_CP177354.1"/>
</dbReference>
<protein>
    <recommendedName>
        <fullName evidence="3">Lipoprotein</fullName>
    </recommendedName>
</protein>
<evidence type="ECO:0000313" key="2">
    <source>
        <dbReference type="Proteomes" id="UP000248090"/>
    </source>
</evidence>
<accession>A0ABX5LVT2</accession>
<proteinExistence type="predicted"/>
<comment type="caution">
    <text evidence="1">The sequence shown here is derived from an EMBL/GenBank/DDBJ whole genome shotgun (WGS) entry which is preliminary data.</text>
</comment>
<sequence>MTFRIIAILMIIFGLAGCAVTSDPGLRRLAKTDIDLVTDAYIDEQEALCRELTIKLYKRNPLELQRQPGMTISRRLQQLFQRPRALHFTELNSETGTNAIELALSDDFHGDRVFALMTGITSMLDASYGGRTEYFMLDSLSADRLTKSARNLEIVLWRLKHRGPSADTPWLLTNSLDPEQPNLSFERLFGKMIALQDMMATISNGGEQRNINRVVQGIASAALFPLGI</sequence>
<dbReference type="PROSITE" id="PS51257">
    <property type="entry name" value="PROKAR_LIPOPROTEIN"/>
    <property type="match status" value="1"/>
</dbReference>
<dbReference type="EMBL" id="LAPT01000064">
    <property type="protein sequence ID" value="PXF30776.1"/>
    <property type="molecule type" value="Genomic_DNA"/>
</dbReference>
<name>A0ABX5LVT2_9GAMM</name>
<reference evidence="1 2" key="1">
    <citation type="submission" date="2015-03" db="EMBL/GenBank/DDBJ databases">
        <authorList>
            <person name="Krishnan R."/>
            <person name="Midha S."/>
            <person name="Patil P.B."/>
            <person name="Rameshkumar N."/>
        </authorList>
    </citation>
    <scope>NUCLEOTIDE SEQUENCE [LARGE SCALE GENOMIC DNA]</scope>
    <source>
        <strain evidence="1 2">L1E11</strain>
    </source>
</reference>
<dbReference type="Proteomes" id="UP000248090">
    <property type="component" value="Unassembled WGS sequence"/>
</dbReference>
<keyword evidence="2" id="KW-1185">Reference proteome</keyword>
<evidence type="ECO:0008006" key="3">
    <source>
        <dbReference type="Google" id="ProtNLM"/>
    </source>
</evidence>